<proteinExistence type="predicted"/>
<feature type="compositionally biased region" description="Low complexity" evidence="1">
    <location>
        <begin position="60"/>
        <end position="77"/>
    </location>
</feature>
<evidence type="ECO:0000313" key="4">
    <source>
        <dbReference type="EMBL" id="MST73909.1"/>
    </source>
</evidence>
<dbReference type="PROSITE" id="PS51832">
    <property type="entry name" value="HD_GYP"/>
    <property type="match status" value="1"/>
</dbReference>
<dbReference type="InterPro" id="IPR006675">
    <property type="entry name" value="HDIG_dom"/>
</dbReference>
<name>A0A6L5YPJ3_9FIRM</name>
<evidence type="ECO:0000256" key="1">
    <source>
        <dbReference type="SAM" id="MobiDB-lite"/>
    </source>
</evidence>
<dbReference type="SMART" id="SM00471">
    <property type="entry name" value="HDc"/>
    <property type="match status" value="1"/>
</dbReference>
<accession>A0A6L5YPJ3</accession>
<dbReference type="InterPro" id="IPR037522">
    <property type="entry name" value="HD_GYP_dom"/>
</dbReference>
<sequence length="375" mass="42475">MKIYSAEQLKPGMTTAARVETENGQILVLENTELTSRLINRIRFYRIPEIAIVEEENNESAEPNEPAAAPAPQPKAETGLLQNSTFSQKMKQSVAFKHQQIDYLFLTEKLKSCLQDIVHNNSDVNFDELLSLTSELFRSKKTAIELFDFLYSVRGVNDSVYAHSLNVAMISRMIGRWLHMDSHDLDVLMLAGLLHDIGKLLIPEEILNKPGKLTDEEFQEIKKHPRYGYDILKNQNIDSRIKKAALMHHERCDGSGYPSGLTEDTIDSFAQIIAIADVYDAMTAARSYRSPMCPFQVIGCFEKEGFQKYHTRYILTFLQHIASTYQNCRAILNDGRACNIIMLNNSALSQPIVQLDDNTCIDLSTQSSLYITALI</sequence>
<dbReference type="EMBL" id="VUNI01000002">
    <property type="protein sequence ID" value="MST73909.1"/>
    <property type="molecule type" value="Genomic_DNA"/>
</dbReference>
<evidence type="ECO:0000313" key="5">
    <source>
        <dbReference type="Proteomes" id="UP000474024"/>
    </source>
</evidence>
<dbReference type="SUPFAM" id="SSF109604">
    <property type="entry name" value="HD-domain/PDEase-like"/>
    <property type="match status" value="1"/>
</dbReference>
<dbReference type="PROSITE" id="PS51831">
    <property type="entry name" value="HD"/>
    <property type="match status" value="1"/>
</dbReference>
<gene>
    <name evidence="4" type="ORF">FYJ75_02515</name>
</gene>
<feature type="domain" description="HD-GYP" evidence="3">
    <location>
        <begin position="138"/>
        <end position="333"/>
    </location>
</feature>
<dbReference type="InterPro" id="IPR006674">
    <property type="entry name" value="HD_domain"/>
</dbReference>
<dbReference type="NCBIfam" id="TIGR00277">
    <property type="entry name" value="HDIG"/>
    <property type="match status" value="1"/>
</dbReference>
<evidence type="ECO:0000259" key="3">
    <source>
        <dbReference type="PROSITE" id="PS51832"/>
    </source>
</evidence>
<organism evidence="4 5">
    <name type="scientific">Roseburia porci</name>
    <dbReference type="NCBI Taxonomy" id="2605790"/>
    <lineage>
        <taxon>Bacteria</taxon>
        <taxon>Bacillati</taxon>
        <taxon>Bacillota</taxon>
        <taxon>Clostridia</taxon>
        <taxon>Lachnospirales</taxon>
        <taxon>Lachnospiraceae</taxon>
        <taxon>Roseburia</taxon>
    </lineage>
</organism>
<dbReference type="PANTHER" id="PTHR43155">
    <property type="entry name" value="CYCLIC DI-GMP PHOSPHODIESTERASE PA4108-RELATED"/>
    <property type="match status" value="1"/>
</dbReference>
<dbReference type="CDD" id="cd00077">
    <property type="entry name" value="HDc"/>
    <property type="match status" value="1"/>
</dbReference>
<dbReference type="Pfam" id="PF13487">
    <property type="entry name" value="HD_5"/>
    <property type="match status" value="1"/>
</dbReference>
<evidence type="ECO:0000259" key="2">
    <source>
        <dbReference type="PROSITE" id="PS51831"/>
    </source>
</evidence>
<comment type="caution">
    <text evidence="4">The sequence shown here is derived from an EMBL/GenBank/DDBJ whole genome shotgun (WGS) entry which is preliminary data.</text>
</comment>
<feature type="domain" description="HD" evidence="2">
    <location>
        <begin position="160"/>
        <end position="282"/>
    </location>
</feature>
<feature type="region of interest" description="Disordered" evidence="1">
    <location>
        <begin position="56"/>
        <end position="77"/>
    </location>
</feature>
<dbReference type="InterPro" id="IPR003607">
    <property type="entry name" value="HD/PDEase_dom"/>
</dbReference>
<dbReference type="PANTHER" id="PTHR43155:SF2">
    <property type="entry name" value="CYCLIC DI-GMP PHOSPHODIESTERASE PA4108"/>
    <property type="match status" value="1"/>
</dbReference>
<dbReference type="RefSeq" id="WP_154428496.1">
    <property type="nucleotide sequence ID" value="NZ_VUNI01000002.1"/>
</dbReference>
<dbReference type="AlphaFoldDB" id="A0A6L5YPJ3"/>
<keyword evidence="5" id="KW-1185">Reference proteome</keyword>
<protein>
    <submittedName>
        <fullName evidence="4">HD-GYP domain-containing protein</fullName>
    </submittedName>
</protein>
<reference evidence="4 5" key="1">
    <citation type="submission" date="2019-08" db="EMBL/GenBank/DDBJ databases">
        <title>In-depth cultivation of the pig gut microbiome towards novel bacterial diversity and tailored functional studies.</title>
        <authorList>
            <person name="Wylensek D."/>
            <person name="Hitch T.C.A."/>
            <person name="Clavel T."/>
        </authorList>
    </citation>
    <scope>NUCLEOTIDE SEQUENCE [LARGE SCALE GENOMIC DNA]</scope>
    <source>
        <strain evidence="4 5">MUC/MUC-530-WT-4D</strain>
    </source>
</reference>
<dbReference type="Proteomes" id="UP000474024">
    <property type="component" value="Unassembled WGS sequence"/>
</dbReference>
<dbReference type="Gene3D" id="1.10.3210.10">
    <property type="entry name" value="Hypothetical protein af1432"/>
    <property type="match status" value="1"/>
</dbReference>